<keyword evidence="3" id="KW-1185">Reference proteome</keyword>
<accession>A0A0M6Z575</accession>
<reference evidence="3" key="1">
    <citation type="submission" date="2015-07" db="EMBL/GenBank/DDBJ databases">
        <authorList>
            <person name="Rodrigo-Torres Lidia"/>
            <person name="Arahal R.David."/>
        </authorList>
    </citation>
    <scope>NUCLEOTIDE SEQUENCE [LARGE SCALE GENOMIC DNA]</scope>
    <source>
        <strain evidence="3">CECT 5096</strain>
    </source>
</reference>
<keyword evidence="2" id="KW-0418">Kinase</keyword>
<evidence type="ECO:0000259" key="1">
    <source>
        <dbReference type="Pfam" id="PF01636"/>
    </source>
</evidence>
<dbReference type="GO" id="GO:0006646">
    <property type="term" value="P:phosphatidylethanolamine biosynthetic process"/>
    <property type="evidence" value="ECO:0007669"/>
    <property type="project" value="TreeGrafter"/>
</dbReference>
<proteinExistence type="predicted"/>
<dbReference type="Pfam" id="PF01636">
    <property type="entry name" value="APH"/>
    <property type="match status" value="1"/>
</dbReference>
<organism evidence="2 3">
    <name type="scientific">Roseibium album</name>
    <dbReference type="NCBI Taxonomy" id="311410"/>
    <lineage>
        <taxon>Bacteria</taxon>
        <taxon>Pseudomonadati</taxon>
        <taxon>Pseudomonadota</taxon>
        <taxon>Alphaproteobacteria</taxon>
        <taxon>Hyphomicrobiales</taxon>
        <taxon>Stappiaceae</taxon>
        <taxon>Roseibium</taxon>
    </lineage>
</organism>
<dbReference type="InterPro" id="IPR002575">
    <property type="entry name" value="Aminoglycoside_PTrfase"/>
</dbReference>
<sequence length="313" mass="34247">MNGGNMTEHAEKVLEALRSAPQFAHVNSARHVTRLGGLTNLVHRVDLADQSVIVRIPGENTEEYIDRAVEKHNAEAAADAGVSADVLYADAATGIMITRTIDGIETMTPDLFRSRTGSPGRAGMALAKLHTSGETFRFRFELFSMIDDYLKVLSTKDVSLPEGYQDVVAAAMPIGDVLAAADLPLAPCHCDPLCENFLDDGTTMWIVDWEYSGMNDPLWDLGDLSVEAGMTPEQDAEMLEAYFKRGPTAAETGRVVIYKAMCDLLWTLWGLIQLADNNPAEDFWAYATGRFDRCRALMQDPAFDAHVAAVRAG</sequence>
<dbReference type="AlphaFoldDB" id="A0A0M6Z575"/>
<dbReference type="PANTHER" id="PTHR22603">
    <property type="entry name" value="CHOLINE/ETHANOALAMINE KINASE"/>
    <property type="match status" value="1"/>
</dbReference>
<gene>
    <name evidence="2" type="ORF">LA5096_02453</name>
</gene>
<evidence type="ECO:0000313" key="3">
    <source>
        <dbReference type="Proteomes" id="UP000049983"/>
    </source>
</evidence>
<dbReference type="InterPro" id="IPR011009">
    <property type="entry name" value="Kinase-like_dom_sf"/>
</dbReference>
<dbReference type="EMBL" id="CXWC01000010">
    <property type="protein sequence ID" value="CTQ70265.1"/>
    <property type="molecule type" value="Genomic_DNA"/>
</dbReference>
<dbReference type="GO" id="GO:0004305">
    <property type="term" value="F:ethanolamine kinase activity"/>
    <property type="evidence" value="ECO:0007669"/>
    <property type="project" value="TreeGrafter"/>
</dbReference>
<dbReference type="PANTHER" id="PTHR22603:SF66">
    <property type="entry name" value="ETHANOLAMINE KINASE"/>
    <property type="match status" value="1"/>
</dbReference>
<dbReference type="STRING" id="311410.LA5095_01198"/>
<evidence type="ECO:0000313" key="2">
    <source>
        <dbReference type="EMBL" id="CTQ70265.1"/>
    </source>
</evidence>
<protein>
    <submittedName>
        <fullName evidence="2">Thiamine kinase</fullName>
    </submittedName>
</protein>
<name>A0A0M6Z575_9HYPH</name>
<dbReference type="GO" id="GO:0005737">
    <property type="term" value="C:cytoplasm"/>
    <property type="evidence" value="ECO:0007669"/>
    <property type="project" value="TreeGrafter"/>
</dbReference>
<keyword evidence="2" id="KW-0808">Transferase</keyword>
<dbReference type="Proteomes" id="UP000049983">
    <property type="component" value="Unassembled WGS sequence"/>
</dbReference>
<dbReference type="CDD" id="cd05151">
    <property type="entry name" value="ChoK-like"/>
    <property type="match status" value="1"/>
</dbReference>
<dbReference type="Gene3D" id="3.90.1200.10">
    <property type="match status" value="1"/>
</dbReference>
<dbReference type="Gene3D" id="3.30.200.20">
    <property type="entry name" value="Phosphorylase Kinase, domain 1"/>
    <property type="match status" value="1"/>
</dbReference>
<feature type="domain" description="Aminoglycoside phosphotransferase" evidence="1">
    <location>
        <begin position="36"/>
        <end position="245"/>
    </location>
</feature>
<dbReference type="SUPFAM" id="SSF56112">
    <property type="entry name" value="Protein kinase-like (PK-like)"/>
    <property type="match status" value="1"/>
</dbReference>